<dbReference type="EMBL" id="MWMH01000002">
    <property type="protein sequence ID" value="OOP74202.1"/>
    <property type="molecule type" value="Genomic_DNA"/>
</dbReference>
<dbReference type="AlphaFoldDB" id="A0A0B5QJM8"/>
<reference evidence="2" key="8">
    <citation type="journal article" date="2022" name="Nat. Biotechnol.">
        <title>Carbon-negative production of acetone and isopropanol by gas fermentation at industrial pilot scale.</title>
        <authorList>
            <person name="Liew F.E."/>
            <person name="Nogle R."/>
            <person name="Abdalla T."/>
            <person name="Rasor B.J."/>
            <person name="Canter C."/>
            <person name="Jensen R.O."/>
            <person name="Wang L."/>
            <person name="Strutz J."/>
            <person name="Chirania P."/>
            <person name="De Tissera S."/>
            <person name="Mueller A.P."/>
            <person name="Ruan Z."/>
            <person name="Gao A."/>
            <person name="Tran L."/>
            <person name="Engle N.L."/>
            <person name="Bromley J.C."/>
            <person name="Daniell J."/>
            <person name="Conrado R."/>
            <person name="Tschaplinski T.J."/>
            <person name="Giannone R.J."/>
            <person name="Hettich R.L."/>
            <person name="Karim A.S."/>
            <person name="Simpson S.D."/>
            <person name="Brown S.D."/>
            <person name="Leang C."/>
            <person name="Jewett M.C."/>
            <person name="Kopke M."/>
        </authorList>
    </citation>
    <scope>NUCLEOTIDE SEQUENCE</scope>
    <source>
        <strain evidence="2">DJ015</strain>
        <strain evidence="4">DJ080</strain>
    </source>
</reference>
<protein>
    <submittedName>
        <fullName evidence="1">Iron-only hydrogenase system regulator</fullName>
    </submittedName>
</protein>
<dbReference type="OrthoDB" id="9796135at2"/>
<dbReference type="EMBL" id="JABTDW010000001">
    <property type="protein sequence ID" value="NSB16163.1"/>
    <property type="molecule type" value="Genomic_DNA"/>
</dbReference>
<dbReference type="EMBL" id="JABSXK010000001">
    <property type="protein sequence ID" value="NRV07568.1"/>
    <property type="molecule type" value="Genomic_DNA"/>
</dbReference>
<evidence type="ECO:0000313" key="5">
    <source>
        <dbReference type="EMBL" id="NRV07568.1"/>
    </source>
</evidence>
<accession>A0A0B5QJM8</accession>
<dbReference type="InterPro" id="IPR023860">
    <property type="entry name" value="FeFe-hyd_TM1266"/>
</dbReference>
<evidence type="ECO:0000313" key="6">
    <source>
        <dbReference type="EMBL" id="NSB16163.1"/>
    </source>
</evidence>
<dbReference type="InterPro" id="IPR045865">
    <property type="entry name" value="ACT-like_dom_sf"/>
</dbReference>
<dbReference type="Proteomes" id="UP000031866">
    <property type="component" value="Chromosome"/>
</dbReference>
<dbReference type="RefSeq" id="WP_011968754.1">
    <property type="nucleotide sequence ID" value="NZ_BKAK01000002.1"/>
</dbReference>
<dbReference type="Proteomes" id="UP000631418">
    <property type="component" value="Unassembled WGS sequence"/>
</dbReference>
<evidence type="ECO:0000313" key="4">
    <source>
        <dbReference type="EMBL" id="NRT88816.1"/>
    </source>
</evidence>
<dbReference type="SUPFAM" id="SSF55021">
    <property type="entry name" value="ACT-like"/>
    <property type="match status" value="1"/>
</dbReference>
<evidence type="ECO:0000313" key="3">
    <source>
        <dbReference type="EMBL" id="MBF7812016.1"/>
    </source>
</evidence>
<dbReference type="EMBL" id="JADOEF010000004">
    <property type="protein sequence ID" value="MBF7812016.1"/>
    <property type="molecule type" value="Genomic_DNA"/>
</dbReference>
<evidence type="ECO:0000313" key="7">
    <source>
        <dbReference type="EMBL" id="OOP74202.1"/>
    </source>
</evidence>
<evidence type="ECO:0000313" key="2">
    <source>
        <dbReference type="EMBL" id="MBC2475301.1"/>
    </source>
</evidence>
<dbReference type="EMBL" id="CP010086">
    <property type="protein sequence ID" value="AJG98127.1"/>
    <property type="molecule type" value="Genomic_DNA"/>
</dbReference>
<reference evidence="8" key="1">
    <citation type="submission" date="2014-12" db="EMBL/GenBank/DDBJ databases">
        <title>Genome sequence of Clostridium beijerinckii strain 59B.</title>
        <authorList>
            <person name="Little G.T."/>
            <person name="Minton N.P."/>
        </authorList>
    </citation>
    <scope>NUCLEOTIDE SEQUENCE [LARGE SCALE GENOMIC DNA]</scope>
    <source>
        <strain evidence="8">59B</strain>
    </source>
</reference>
<dbReference type="Proteomes" id="UP000190959">
    <property type="component" value="Unassembled WGS sequence"/>
</dbReference>
<reference evidence="7 9" key="3">
    <citation type="submission" date="2017-02" db="EMBL/GenBank/DDBJ databases">
        <title>Genome sequence of Clostridium beijerinckii Br21.</title>
        <authorList>
            <person name="Fonseca B.C."/>
            <person name="Guazzaroni M.E."/>
            <person name="Riano-Pachon D.M."/>
            <person name="Reginatto V."/>
        </authorList>
    </citation>
    <scope>NUCLEOTIDE SEQUENCE [LARGE SCALE GENOMIC DNA]</scope>
    <source>
        <strain evidence="7 9">Br21</strain>
    </source>
</reference>
<dbReference type="Proteomes" id="UP000821656">
    <property type="component" value="Unassembled WGS sequence"/>
</dbReference>
<dbReference type="NCBIfam" id="TIGR03959">
    <property type="entry name" value="hyd_TM1266"/>
    <property type="match status" value="1"/>
</dbReference>
<evidence type="ECO:0000313" key="9">
    <source>
        <dbReference type="Proteomes" id="UP000190959"/>
    </source>
</evidence>
<evidence type="ECO:0000313" key="1">
    <source>
        <dbReference type="EMBL" id="AJG98127.1"/>
    </source>
</evidence>
<evidence type="ECO:0000313" key="8">
    <source>
        <dbReference type="Proteomes" id="UP000031866"/>
    </source>
</evidence>
<reference evidence="4" key="6">
    <citation type="submission" date="2020-05" db="EMBL/GenBank/DDBJ databases">
        <authorList>
            <person name="Brown S."/>
            <person name="Huntemann M."/>
            <person name="Clum A."/>
            <person name="Spunde A."/>
            <person name="Palaniappan K."/>
            <person name="Ritter S."/>
            <person name="Mikhailova N."/>
            <person name="Chen I.-M."/>
            <person name="Stamatis D."/>
            <person name="Reddy T."/>
            <person name="O'Malley R."/>
            <person name="Daum C."/>
            <person name="Shapiro N."/>
            <person name="Ivanova N."/>
            <person name="Kyrpides N."/>
            <person name="Woyke T."/>
        </authorList>
    </citation>
    <scope>NUCLEOTIDE SEQUENCE</scope>
    <source>
        <strain evidence="4">DJ080</strain>
    </source>
</reference>
<reference evidence="3" key="7">
    <citation type="submission" date="2020-11" db="EMBL/GenBank/DDBJ databases">
        <authorList>
            <person name="Thieme N."/>
            <person name="Liebl W."/>
            <person name="Zverlov V."/>
        </authorList>
    </citation>
    <scope>NUCLEOTIDE SEQUENCE</scope>
    <source>
        <strain evidence="3">NT08</strain>
    </source>
</reference>
<dbReference type="EMBL" id="JABAGV010000025">
    <property type="protein sequence ID" value="MBC2475301.1"/>
    <property type="molecule type" value="Genomic_DNA"/>
</dbReference>
<reference evidence="1" key="2">
    <citation type="submission" date="2016-02" db="EMBL/GenBank/DDBJ databases">
        <title>Genome sequence of Clostridium beijerinckii strain 59B.</title>
        <authorList>
            <person name="Little G.T."/>
            <person name="Minton N.P."/>
        </authorList>
    </citation>
    <scope>NUCLEOTIDE SEQUENCE</scope>
    <source>
        <strain evidence="1">NCIMB 14988</strain>
    </source>
</reference>
<gene>
    <name evidence="4" type="ORF">B0H41_002495</name>
    <name evidence="6" type="ORF">BCD95_004422</name>
    <name evidence="7" type="ORF">CBEIBR21_06800</name>
    <name evidence="5" type="ORF">DFH45_000531</name>
    <name evidence="2" type="ORF">HGI39_11375</name>
    <name evidence="3" type="ORF">IS491_25840</name>
    <name evidence="1" type="ORF">LF65_01517</name>
</gene>
<proteinExistence type="predicted"/>
<dbReference type="STRING" id="1520.LF65_01517"/>
<dbReference type="KEGG" id="cbei:LF65_01517"/>
<name>A0A0B5QJM8_CLOBE</name>
<dbReference type="GeneID" id="66344375"/>
<dbReference type="Proteomes" id="UP000822184">
    <property type="component" value="Unassembled WGS sequence"/>
</dbReference>
<dbReference type="Proteomes" id="UP001194098">
    <property type="component" value="Unassembled WGS sequence"/>
</dbReference>
<dbReference type="EMBL" id="JABSWW010000001">
    <property type="protein sequence ID" value="NRT88816.1"/>
    <property type="molecule type" value="Genomic_DNA"/>
</dbReference>
<dbReference type="OMA" id="ICITLCG"/>
<sequence>MSKIGVVSAILEHPKEVQDEFNDVVASFRGSIKGRMGIPFADELSVISIALTGESEETINDFTEQLDRIDGVSVKTSIAKIEV</sequence>
<dbReference type="Proteomes" id="UP001193748">
    <property type="component" value="Unassembled WGS sequence"/>
</dbReference>
<reference evidence="2" key="4">
    <citation type="submission" date="2020-04" db="EMBL/GenBank/DDBJ databases">
        <authorList>
            <person name="Brown S."/>
        </authorList>
    </citation>
    <scope>NUCLEOTIDE SEQUENCE</scope>
    <source>
        <strain evidence="2">DJ015</strain>
    </source>
</reference>
<dbReference type="InterPro" id="IPR027271">
    <property type="entry name" value="Acetolactate_synth/TF_NikR_C"/>
</dbReference>
<dbReference type="Pfam" id="PF21699">
    <property type="entry name" value="TM1266-like"/>
    <property type="match status" value="1"/>
</dbReference>
<dbReference type="Gene3D" id="3.30.70.1150">
    <property type="entry name" value="ACT-like. Chain A, domain 2"/>
    <property type="match status" value="1"/>
</dbReference>
<organism evidence="1 8">
    <name type="scientific">Clostridium beijerinckii</name>
    <name type="common">Clostridium MP</name>
    <dbReference type="NCBI Taxonomy" id="1520"/>
    <lineage>
        <taxon>Bacteria</taxon>
        <taxon>Bacillati</taxon>
        <taxon>Bacillota</taxon>
        <taxon>Clostridia</taxon>
        <taxon>Eubacteriales</taxon>
        <taxon>Clostridiaceae</taxon>
        <taxon>Clostridium</taxon>
    </lineage>
</organism>
<reference evidence="5" key="5">
    <citation type="submission" date="2020-05" db="EMBL/GenBank/DDBJ databases">
        <title>Genomic insights into acetone-butanol-ethanol (ABE) fermentation by sequencing solventogenic clostridia strains.</title>
        <authorList>
            <person name="Brown S."/>
        </authorList>
    </citation>
    <scope>NUCLEOTIDE SEQUENCE</scope>
    <source>
        <strain evidence="6">DJ123</strain>
        <strain evidence="5">DJ126</strain>
    </source>
</reference>